<dbReference type="InterPro" id="IPR023772">
    <property type="entry name" value="DNA-bd_HTH_TetR-type_CS"/>
</dbReference>
<dbReference type="PANTHER" id="PTHR30055:SF234">
    <property type="entry name" value="HTH-TYPE TRANSCRIPTIONAL REGULATOR BETI"/>
    <property type="match status" value="1"/>
</dbReference>
<dbReference type="InterPro" id="IPR009057">
    <property type="entry name" value="Homeodomain-like_sf"/>
</dbReference>
<evidence type="ECO:0000256" key="2">
    <source>
        <dbReference type="ARBA" id="ARBA00023125"/>
    </source>
</evidence>
<name>A0ABY5VH50_9FIRM</name>
<dbReference type="InterPro" id="IPR050109">
    <property type="entry name" value="HTH-type_TetR-like_transc_reg"/>
</dbReference>
<dbReference type="Proteomes" id="UP001060164">
    <property type="component" value="Chromosome"/>
</dbReference>
<gene>
    <name evidence="6" type="ORF">NQ502_00645</name>
</gene>
<dbReference type="InterPro" id="IPR001647">
    <property type="entry name" value="HTH_TetR"/>
</dbReference>
<evidence type="ECO:0000256" key="3">
    <source>
        <dbReference type="ARBA" id="ARBA00023163"/>
    </source>
</evidence>
<evidence type="ECO:0000256" key="1">
    <source>
        <dbReference type="ARBA" id="ARBA00023015"/>
    </source>
</evidence>
<reference evidence="6" key="1">
    <citation type="journal article" date="2022" name="Cell">
        <title>Design, construction, and in vivo augmentation of a complex gut microbiome.</title>
        <authorList>
            <person name="Cheng A.G."/>
            <person name="Ho P.Y."/>
            <person name="Aranda-Diaz A."/>
            <person name="Jain S."/>
            <person name="Yu F.B."/>
            <person name="Meng X."/>
            <person name="Wang M."/>
            <person name="Iakiviak M."/>
            <person name="Nagashima K."/>
            <person name="Zhao A."/>
            <person name="Murugkar P."/>
            <person name="Patil A."/>
            <person name="Atabakhsh K."/>
            <person name="Weakley A."/>
            <person name="Yan J."/>
            <person name="Brumbaugh A.R."/>
            <person name="Higginbottom S."/>
            <person name="Dimas A."/>
            <person name="Shiver A.L."/>
            <person name="Deutschbauer A."/>
            <person name="Neff N."/>
            <person name="Sonnenburg J.L."/>
            <person name="Huang K.C."/>
            <person name="Fischbach M.A."/>
        </authorList>
    </citation>
    <scope>NUCLEOTIDE SEQUENCE</scope>
    <source>
        <strain evidence="6">DSM 19829</strain>
    </source>
</reference>
<sequence>MRRKDDTMRDTLLSCARSTADSDGIDALSIRSIAKKAGVATGTVYNYFSSKDEILLALTEEYWKQTLSEMCTAITADSFCGQLEEIFRFLKEKIDRSAGKLMGSLSNIETAGQQRMTSMQDTLEKTLIRQMEQDPYIRKDAWDETFTMEQFARFIMMNMTLLLRMKANDIVILTAIVERTIY</sequence>
<evidence type="ECO:0000259" key="5">
    <source>
        <dbReference type="PROSITE" id="PS50977"/>
    </source>
</evidence>
<keyword evidence="2 4" id="KW-0238">DNA-binding</keyword>
<dbReference type="SUPFAM" id="SSF46689">
    <property type="entry name" value="Homeodomain-like"/>
    <property type="match status" value="1"/>
</dbReference>
<keyword evidence="7" id="KW-1185">Reference proteome</keyword>
<keyword evidence="3" id="KW-0804">Transcription</keyword>
<evidence type="ECO:0000313" key="7">
    <source>
        <dbReference type="Proteomes" id="UP001060164"/>
    </source>
</evidence>
<evidence type="ECO:0000313" key="6">
    <source>
        <dbReference type="EMBL" id="UWP59602.1"/>
    </source>
</evidence>
<feature type="domain" description="HTH tetR-type" evidence="5">
    <location>
        <begin position="6"/>
        <end position="66"/>
    </location>
</feature>
<proteinExistence type="predicted"/>
<feature type="DNA-binding region" description="H-T-H motif" evidence="4">
    <location>
        <begin position="29"/>
        <end position="48"/>
    </location>
</feature>
<protein>
    <submittedName>
        <fullName evidence="6">TetR/AcrR family transcriptional regulator</fullName>
    </submittedName>
</protein>
<dbReference type="PROSITE" id="PS50977">
    <property type="entry name" value="HTH_TETR_2"/>
    <property type="match status" value="1"/>
</dbReference>
<evidence type="ECO:0000256" key="4">
    <source>
        <dbReference type="PROSITE-ProRule" id="PRU00335"/>
    </source>
</evidence>
<organism evidence="6 7">
    <name type="scientific">Ruminococcus gauvreauii</name>
    <dbReference type="NCBI Taxonomy" id="438033"/>
    <lineage>
        <taxon>Bacteria</taxon>
        <taxon>Bacillati</taxon>
        <taxon>Bacillota</taxon>
        <taxon>Clostridia</taxon>
        <taxon>Eubacteriales</taxon>
        <taxon>Oscillospiraceae</taxon>
        <taxon>Ruminococcus</taxon>
    </lineage>
</organism>
<dbReference type="PANTHER" id="PTHR30055">
    <property type="entry name" value="HTH-TYPE TRANSCRIPTIONAL REGULATOR RUTR"/>
    <property type="match status" value="1"/>
</dbReference>
<accession>A0ABY5VH50</accession>
<dbReference type="Pfam" id="PF00440">
    <property type="entry name" value="TetR_N"/>
    <property type="match status" value="1"/>
</dbReference>
<dbReference type="EMBL" id="CP102290">
    <property type="protein sequence ID" value="UWP59602.1"/>
    <property type="molecule type" value="Genomic_DNA"/>
</dbReference>
<dbReference type="PRINTS" id="PR00455">
    <property type="entry name" value="HTHTETR"/>
</dbReference>
<keyword evidence="1" id="KW-0805">Transcription regulation</keyword>
<dbReference type="PROSITE" id="PS01081">
    <property type="entry name" value="HTH_TETR_1"/>
    <property type="match status" value="1"/>
</dbReference>
<dbReference type="Gene3D" id="1.10.357.10">
    <property type="entry name" value="Tetracycline Repressor, domain 2"/>
    <property type="match status" value="1"/>
</dbReference>
<dbReference type="RefSeq" id="WP_028527809.1">
    <property type="nucleotide sequence ID" value="NZ_CABLBR010000005.1"/>
</dbReference>